<feature type="chain" id="PRO_5047539913" evidence="4">
    <location>
        <begin position="24"/>
        <end position="773"/>
    </location>
</feature>
<dbReference type="InterPro" id="IPR038970">
    <property type="entry name" value="Lyase_8"/>
</dbReference>
<dbReference type="SUPFAM" id="SSF74650">
    <property type="entry name" value="Galactose mutarotase-like"/>
    <property type="match status" value="1"/>
</dbReference>
<dbReference type="PROSITE" id="PS51318">
    <property type="entry name" value="TAT"/>
    <property type="match status" value="1"/>
</dbReference>
<dbReference type="RefSeq" id="WP_380854893.1">
    <property type="nucleotide sequence ID" value="NZ_JBHSKM010000012.1"/>
</dbReference>
<gene>
    <name evidence="8" type="ORF">ACFPQ9_20690</name>
</gene>
<dbReference type="Pfam" id="PF02278">
    <property type="entry name" value="Lyase_8"/>
    <property type="match status" value="1"/>
</dbReference>
<evidence type="ECO:0000259" key="7">
    <source>
        <dbReference type="Pfam" id="PF08124"/>
    </source>
</evidence>
<dbReference type="SUPFAM" id="SSF48230">
    <property type="entry name" value="Chondroitin AC/alginate lyase"/>
    <property type="match status" value="1"/>
</dbReference>
<evidence type="ECO:0000259" key="5">
    <source>
        <dbReference type="Pfam" id="PF02278"/>
    </source>
</evidence>
<keyword evidence="2 4" id="KW-0732">Signal</keyword>
<dbReference type="Gene3D" id="2.70.98.10">
    <property type="match status" value="1"/>
</dbReference>
<dbReference type="InterPro" id="IPR011013">
    <property type="entry name" value="Gal_mutarotase_sf_dom"/>
</dbReference>
<keyword evidence="3 8" id="KW-0456">Lyase</keyword>
<sequence length="773" mass="83794">MNMTPTRRAFLYAAALAATSAHATGTPARAADADPYDALRLRWLDISLGAGYDPATEPYAGRLAETGTLARGFRATMAPTPTSLWPGHPFDPPAGITQSYGRLWTMTKAYVQQGTGSTADPGLLADVLRGLDHLSATVYNPSTTRYGNWWEWQIGSPRLLTDITAALYDHLTDDRIAAACAAVDHFIPDAMLTDYSGTSTGANRVDLCRSVALRGVLGRAPAKIALARDALSPVFPYVTKGDGLHADGSFVQHTWVAYSGTYGQVLLDGLGRLFALLAGSEWEVTDPNRQIVLDSVERAYAPLIHDGLVMDGVNGRAISRGYLKSDDRQVMRSDHYHGQGIIAAIALLAGGASAAERERWYGRIKGWIQRDTVAPILTARQFDVADLARLHAVAASPVPAASDPVGHHLFAAMDRAVHRRPRFVAHIAMASDRIAHYECGNGENPRGWHTGAGMLSWWADGLGDQYTDWYWPTVDWYRLPGTTVSTRRLPDRAGGEWGEPKPAVRWVGGTTDGDYAAIGQHLKGLGSTLEARKSWFCAADAVICLGAGITCTDGVPVETVVDNRNLGENGTQALTRGPRWAHLTGHGGWVVPYGALRTLREERTGAWADINTTSTTERRTRHWQTLWLDHGTDPTDATYVYLLMPGARRAEVAARAADRTWLSVLANDAGRQAVHIPSLGLTAANFWRPGTAGPLTASAGAGVLLRRRGRTATLCVSEPPRTGEPLEIVWDHPVRRILWADESVEILATGRRLRVRVTPGMVCATHRCEAALA</sequence>
<feature type="domain" description="Polysaccharide lyase family 8 C-terminal" evidence="6">
    <location>
        <begin position="663"/>
        <end position="726"/>
    </location>
</feature>
<reference evidence="9" key="1">
    <citation type="journal article" date="2019" name="Int. J. Syst. Evol. Microbiol.">
        <title>The Global Catalogue of Microorganisms (GCM) 10K type strain sequencing project: providing services to taxonomists for standard genome sequencing and annotation.</title>
        <authorList>
            <consortium name="The Broad Institute Genomics Platform"/>
            <consortium name="The Broad Institute Genome Sequencing Center for Infectious Disease"/>
            <person name="Wu L."/>
            <person name="Ma J."/>
        </authorList>
    </citation>
    <scope>NUCLEOTIDE SEQUENCE [LARGE SCALE GENOMIC DNA]</scope>
    <source>
        <strain evidence="9">KCTC 42586</strain>
    </source>
</reference>
<dbReference type="Pfam" id="PF08124">
    <property type="entry name" value="Lyase_8_N"/>
    <property type="match status" value="1"/>
</dbReference>
<feature type="domain" description="Polysaccharide lyase 8 N-terminal alpha-helical" evidence="7">
    <location>
        <begin position="43"/>
        <end position="365"/>
    </location>
</feature>
<feature type="domain" description="Polysaccharide lyase family 8 central" evidence="5">
    <location>
        <begin position="407"/>
        <end position="647"/>
    </location>
</feature>
<dbReference type="Gene3D" id="2.60.220.10">
    <property type="entry name" value="Polysaccharide lyase family 8-like, C-terminal"/>
    <property type="match status" value="1"/>
</dbReference>
<keyword evidence="9" id="KW-1185">Reference proteome</keyword>
<dbReference type="PANTHER" id="PTHR38481">
    <property type="entry name" value="HYALURONATE LYASE"/>
    <property type="match status" value="1"/>
</dbReference>
<dbReference type="Pfam" id="PF02884">
    <property type="entry name" value="Lyase_8_C"/>
    <property type="match status" value="1"/>
</dbReference>
<dbReference type="CDD" id="cd01083">
    <property type="entry name" value="GAG_Lyase"/>
    <property type="match status" value="1"/>
</dbReference>
<evidence type="ECO:0000256" key="2">
    <source>
        <dbReference type="ARBA" id="ARBA00022729"/>
    </source>
</evidence>
<dbReference type="PANTHER" id="PTHR38481:SF1">
    <property type="entry name" value="HYALURONATE LYASE"/>
    <property type="match status" value="1"/>
</dbReference>
<proteinExistence type="inferred from homology"/>
<dbReference type="SUPFAM" id="SSF49863">
    <property type="entry name" value="Hyaluronate lyase-like, C-terminal domain"/>
    <property type="match status" value="1"/>
</dbReference>
<dbReference type="Gene3D" id="1.50.10.100">
    <property type="entry name" value="Chondroitin AC/alginate lyase"/>
    <property type="match status" value="1"/>
</dbReference>
<feature type="signal peptide" evidence="4">
    <location>
        <begin position="1"/>
        <end position="23"/>
    </location>
</feature>
<accession>A0ABW0CK83</accession>
<dbReference type="EMBL" id="JBHSKM010000012">
    <property type="protein sequence ID" value="MFC5216259.1"/>
    <property type="molecule type" value="Genomic_DNA"/>
</dbReference>
<dbReference type="Proteomes" id="UP001596263">
    <property type="component" value="Unassembled WGS sequence"/>
</dbReference>
<dbReference type="InterPro" id="IPR004103">
    <property type="entry name" value="Lyase_8_C"/>
</dbReference>
<dbReference type="InterPro" id="IPR003159">
    <property type="entry name" value="Lyase_8_central_dom"/>
</dbReference>
<dbReference type="InterPro" id="IPR011071">
    <property type="entry name" value="Lyase_8-like_C"/>
</dbReference>
<dbReference type="GO" id="GO:0016829">
    <property type="term" value="F:lyase activity"/>
    <property type="evidence" value="ECO:0007669"/>
    <property type="project" value="UniProtKB-KW"/>
</dbReference>
<dbReference type="InterPro" id="IPR008929">
    <property type="entry name" value="Chondroitin_lyas"/>
</dbReference>
<name>A0ABW0CK83_STRCD</name>
<evidence type="ECO:0000259" key="6">
    <source>
        <dbReference type="Pfam" id="PF02884"/>
    </source>
</evidence>
<dbReference type="InterPro" id="IPR012970">
    <property type="entry name" value="Lyase_8_alpha_N"/>
</dbReference>
<dbReference type="InterPro" id="IPR006311">
    <property type="entry name" value="TAT_signal"/>
</dbReference>
<dbReference type="InterPro" id="IPR014718">
    <property type="entry name" value="GH-type_carb-bd"/>
</dbReference>
<evidence type="ECO:0000256" key="3">
    <source>
        <dbReference type="ARBA" id="ARBA00023239"/>
    </source>
</evidence>
<evidence type="ECO:0000313" key="8">
    <source>
        <dbReference type="EMBL" id="MFC5216259.1"/>
    </source>
</evidence>
<comment type="caution">
    <text evidence="8">The sequence shown here is derived from an EMBL/GenBank/DDBJ whole genome shotgun (WGS) entry which is preliminary data.</text>
</comment>
<protein>
    <submittedName>
        <fullName evidence="8">Polysaccharide lyase 8 family protein</fullName>
    </submittedName>
</protein>
<evidence type="ECO:0000256" key="1">
    <source>
        <dbReference type="ARBA" id="ARBA00006699"/>
    </source>
</evidence>
<evidence type="ECO:0000313" key="9">
    <source>
        <dbReference type="Proteomes" id="UP001596263"/>
    </source>
</evidence>
<organism evidence="8 9">
    <name type="scientific">Streptomyces coerulescens</name>
    <dbReference type="NCBI Taxonomy" id="29304"/>
    <lineage>
        <taxon>Bacteria</taxon>
        <taxon>Bacillati</taxon>
        <taxon>Actinomycetota</taxon>
        <taxon>Actinomycetes</taxon>
        <taxon>Kitasatosporales</taxon>
        <taxon>Streptomycetaceae</taxon>
        <taxon>Streptomyces</taxon>
    </lineage>
</organism>
<evidence type="ECO:0000256" key="4">
    <source>
        <dbReference type="SAM" id="SignalP"/>
    </source>
</evidence>
<comment type="similarity">
    <text evidence="1">Belongs to the polysaccharide lyase 8 family.</text>
</comment>